<comment type="caution">
    <text evidence="1">The sequence shown here is derived from an EMBL/GenBank/DDBJ whole genome shotgun (WGS) entry which is preliminary data.</text>
</comment>
<evidence type="ECO:0000313" key="2">
    <source>
        <dbReference type="Proteomes" id="UP000295598"/>
    </source>
</evidence>
<dbReference type="EMBL" id="PUJY01000014">
    <property type="protein sequence ID" value="TDB58166.1"/>
    <property type="molecule type" value="Genomic_DNA"/>
</dbReference>
<name>A0A4R4JVS8_9GAMM</name>
<reference evidence="1 2" key="1">
    <citation type="journal article" date="2019" name="Int. J. Syst. Evol. Microbiol.">
        <title>Photorhabdus khanii subsp. guanajuatensis subsp. nov., isolated from Heterorhabditis atacamensis, and Photorhabdus luminescens subsp. mexicana subsp. nov., isolated from Heterorhabditis mexicana entomopathogenic nematodes.</title>
        <authorList>
            <person name="Machado R.A.R."/>
            <person name="Bruno P."/>
            <person name="Arce C.C.M."/>
            <person name="Liechti N."/>
            <person name="Kohler A."/>
            <person name="Bernal J."/>
            <person name="Bruggmann R."/>
            <person name="Turlings T.C.J."/>
        </authorList>
    </citation>
    <scope>NUCLEOTIDE SEQUENCE [LARGE SCALE GENOMIC DNA]</scope>
    <source>
        <strain evidence="1 2">MEX20-17</strain>
    </source>
</reference>
<dbReference type="Proteomes" id="UP000295598">
    <property type="component" value="Unassembled WGS sequence"/>
</dbReference>
<dbReference type="RefSeq" id="WP_132354364.1">
    <property type="nucleotide sequence ID" value="NZ_CAWOJO010000014.1"/>
</dbReference>
<dbReference type="AlphaFoldDB" id="A0A4R4JVS8"/>
<accession>A0A4R4JVS8</accession>
<organism evidence="1 2">
    <name type="scientific">Photorhabdus khanii subsp. guanajuatensis</name>
    <dbReference type="NCBI Taxonomy" id="2100166"/>
    <lineage>
        <taxon>Bacteria</taxon>
        <taxon>Pseudomonadati</taxon>
        <taxon>Pseudomonadota</taxon>
        <taxon>Gammaproteobacteria</taxon>
        <taxon>Enterobacterales</taxon>
        <taxon>Morganellaceae</taxon>
        <taxon>Photorhabdus</taxon>
    </lineage>
</organism>
<gene>
    <name evidence="1" type="ORF">C5467_10370</name>
</gene>
<evidence type="ECO:0000313" key="1">
    <source>
        <dbReference type="EMBL" id="TDB58166.1"/>
    </source>
</evidence>
<protein>
    <submittedName>
        <fullName evidence="1">Uncharacterized protein</fullName>
    </submittedName>
</protein>
<sequence>MTVELVDKDLNIPSVGLPNGTWFAVLNIPGVETLFSTQKTNDPINCTRSKARKLADLIDKWTPPEGWFSDIGAEKGKEYLIDFFRNCKGFRTH</sequence>
<proteinExistence type="predicted"/>